<evidence type="ECO:0000256" key="2">
    <source>
        <dbReference type="ARBA" id="ARBA00022737"/>
    </source>
</evidence>
<dbReference type="InterPro" id="IPR015915">
    <property type="entry name" value="Kelch-typ_b-propeller"/>
</dbReference>
<dbReference type="SMR" id="A0A482X469"/>
<name>A0A482X469_LAOST</name>
<dbReference type="SUPFAM" id="SSF117281">
    <property type="entry name" value="Kelch motif"/>
    <property type="match status" value="1"/>
</dbReference>
<keyword evidence="1" id="KW-0880">Kelch repeat</keyword>
<sequence>MSLSDGSGDDLSSISSPEMNETNPRDAFLRSGHVAVGFENELLIWGGSRCSPLHDNDYCDPNVLWVYNTLNDVYTRREILGLPPQGSCGSAAVIHDGSLYIFGGFARTSYPSNSPYSNFLHRVDLTTNKLTWKQIKPKGDCPLPCDKLAGWAHGDKLYFFGGFGERVPGSCDASWVRDEMSDRGWNNQFVCYNTKSNEWEWPRTYGPKPRPRAAHSAAVSGNVVYIFGGRLQSVRNDELHAIDHRLISLSGNLKSSMKGAHWPSGRSWHSFTFTSPTVAFIQGGMSNSNQTLDDVWKLTFQDDSIECEMQPTHITEGEEVSPIFWHQSVFFRKGNEIITVGGMKQLNGTDDPPNSTTIILPRTKHEKQLLLSAIWIRTNPLPVKRSPKSKPSLDRAVKLTSKRQKLENAKPDSDEVFVKSTSKCQESENAKSDDVCDHFGRLVAGKLRSLPNDQRIFAERLINDVLYEAQLGNLSGQSYLCIGATSMPE</sequence>
<keyword evidence="2" id="KW-0677">Repeat</keyword>
<evidence type="ECO:0000256" key="3">
    <source>
        <dbReference type="SAM" id="MobiDB-lite"/>
    </source>
</evidence>
<dbReference type="PANTHER" id="PTHR46228">
    <property type="entry name" value="KELCH DOMAIN-CONTAINING PROTEIN"/>
    <property type="match status" value="1"/>
</dbReference>
<reference evidence="4 5" key="1">
    <citation type="journal article" date="2017" name="Gigascience">
        <title>Genome sequence of the small brown planthopper, Laodelphax striatellus.</title>
        <authorList>
            <person name="Zhu J."/>
            <person name="Jiang F."/>
            <person name="Wang X."/>
            <person name="Yang P."/>
            <person name="Bao Y."/>
            <person name="Zhao W."/>
            <person name="Wang W."/>
            <person name="Lu H."/>
            <person name="Wang Q."/>
            <person name="Cui N."/>
            <person name="Li J."/>
            <person name="Chen X."/>
            <person name="Luo L."/>
            <person name="Yu J."/>
            <person name="Kang L."/>
            <person name="Cui F."/>
        </authorList>
    </citation>
    <scope>NUCLEOTIDE SEQUENCE [LARGE SCALE GENOMIC DNA]</scope>
    <source>
        <strain evidence="4">Lst14</strain>
    </source>
</reference>
<evidence type="ECO:0000313" key="4">
    <source>
        <dbReference type="EMBL" id="RZF40308.1"/>
    </source>
</evidence>
<feature type="region of interest" description="Disordered" evidence="3">
    <location>
        <begin position="1"/>
        <end position="25"/>
    </location>
</feature>
<dbReference type="STRING" id="195883.A0A482X469"/>
<evidence type="ECO:0000256" key="1">
    <source>
        <dbReference type="ARBA" id="ARBA00022441"/>
    </source>
</evidence>
<protein>
    <submittedName>
        <fullName evidence="4">Uncharacterized protein</fullName>
    </submittedName>
</protein>
<keyword evidence="5" id="KW-1185">Reference proteome</keyword>
<dbReference type="PANTHER" id="PTHR46228:SF2">
    <property type="entry name" value="KELCH REPEAT PROTEIN (AFU_ORTHOLOGUE AFUA_4G14350)"/>
    <property type="match status" value="1"/>
</dbReference>
<evidence type="ECO:0000313" key="5">
    <source>
        <dbReference type="Proteomes" id="UP000291343"/>
    </source>
</evidence>
<dbReference type="OrthoDB" id="432528at2759"/>
<accession>A0A482X469</accession>
<organism evidence="4 5">
    <name type="scientific">Laodelphax striatellus</name>
    <name type="common">Small brown planthopper</name>
    <name type="synonym">Delphax striatella</name>
    <dbReference type="NCBI Taxonomy" id="195883"/>
    <lineage>
        <taxon>Eukaryota</taxon>
        <taxon>Metazoa</taxon>
        <taxon>Ecdysozoa</taxon>
        <taxon>Arthropoda</taxon>
        <taxon>Hexapoda</taxon>
        <taxon>Insecta</taxon>
        <taxon>Pterygota</taxon>
        <taxon>Neoptera</taxon>
        <taxon>Paraneoptera</taxon>
        <taxon>Hemiptera</taxon>
        <taxon>Auchenorrhyncha</taxon>
        <taxon>Fulgoroidea</taxon>
        <taxon>Delphacidae</taxon>
        <taxon>Criomorphinae</taxon>
        <taxon>Laodelphax</taxon>
    </lineage>
</organism>
<comment type="caution">
    <text evidence="4">The sequence shown here is derived from an EMBL/GenBank/DDBJ whole genome shotgun (WGS) entry which is preliminary data.</text>
</comment>
<dbReference type="Gene3D" id="2.120.10.80">
    <property type="entry name" value="Kelch-type beta propeller"/>
    <property type="match status" value="2"/>
</dbReference>
<feature type="compositionally biased region" description="Low complexity" evidence="3">
    <location>
        <begin position="1"/>
        <end position="16"/>
    </location>
</feature>
<dbReference type="EMBL" id="QKKF02018530">
    <property type="protein sequence ID" value="RZF40308.1"/>
    <property type="molecule type" value="Genomic_DNA"/>
</dbReference>
<proteinExistence type="predicted"/>
<dbReference type="AlphaFoldDB" id="A0A482X469"/>
<gene>
    <name evidence="4" type="ORF">LSTR_LSTR006917</name>
</gene>
<dbReference type="Proteomes" id="UP000291343">
    <property type="component" value="Unassembled WGS sequence"/>
</dbReference>
<dbReference type="Pfam" id="PF24681">
    <property type="entry name" value="Kelch_KLHDC2_KLHL20_DRC7"/>
    <property type="match status" value="1"/>
</dbReference>
<dbReference type="InParanoid" id="A0A482X469"/>